<organism evidence="1 2">
    <name type="scientific">Comamonas testosteroni</name>
    <name type="common">Pseudomonas testosteroni</name>
    <dbReference type="NCBI Taxonomy" id="285"/>
    <lineage>
        <taxon>Bacteria</taxon>
        <taxon>Pseudomonadati</taxon>
        <taxon>Pseudomonadota</taxon>
        <taxon>Betaproteobacteria</taxon>
        <taxon>Burkholderiales</taxon>
        <taxon>Comamonadaceae</taxon>
        <taxon>Comamonas</taxon>
    </lineage>
</organism>
<dbReference type="EMBL" id="AWOR01000057">
    <property type="protein sequence ID" value="KGH27854.1"/>
    <property type="molecule type" value="Genomic_DNA"/>
</dbReference>
<protein>
    <submittedName>
        <fullName evidence="1">Uncharacterized protein</fullName>
    </submittedName>
</protein>
<sequence>MPDKLHCFAVTGLISMPKATVEREAQEAYAAGLKPNDACPYPFHSQCGLHWLAIYNLCIPLPNRHATSTH</sequence>
<proteinExistence type="predicted"/>
<evidence type="ECO:0000313" key="2">
    <source>
        <dbReference type="Proteomes" id="UP000029553"/>
    </source>
</evidence>
<reference evidence="1 2" key="1">
    <citation type="submission" date="2013-09" db="EMBL/GenBank/DDBJ databases">
        <title>High correlation between genotypes and phenotypes of environmental bacteria Comamonas testosteroni strains.</title>
        <authorList>
            <person name="Liu L."/>
            <person name="Zhu W."/>
            <person name="Xia X."/>
            <person name="Xu B."/>
            <person name="Luo M."/>
            <person name="Wang G."/>
        </authorList>
    </citation>
    <scope>NUCLEOTIDE SEQUENCE [LARGE SCALE GENOMIC DNA]</scope>
    <source>
        <strain evidence="1 2">JL40</strain>
    </source>
</reference>
<dbReference type="Proteomes" id="UP000029553">
    <property type="component" value="Unassembled WGS sequence"/>
</dbReference>
<dbReference type="RefSeq" id="WP_034371656.1">
    <property type="nucleotide sequence ID" value="NZ_AWOR01000057.1"/>
</dbReference>
<dbReference type="AlphaFoldDB" id="A0A096FD31"/>
<accession>A0A096FD31</accession>
<name>A0A096FD31_COMTE</name>
<gene>
    <name evidence="1" type="ORF">P353_17060</name>
</gene>
<comment type="caution">
    <text evidence="1">The sequence shown here is derived from an EMBL/GenBank/DDBJ whole genome shotgun (WGS) entry which is preliminary data.</text>
</comment>
<evidence type="ECO:0000313" key="1">
    <source>
        <dbReference type="EMBL" id="KGH27854.1"/>
    </source>
</evidence>